<evidence type="ECO:0000256" key="3">
    <source>
        <dbReference type="ARBA" id="ARBA00022729"/>
    </source>
</evidence>
<dbReference type="GO" id="GO:0005509">
    <property type="term" value="F:calcium ion binding"/>
    <property type="evidence" value="ECO:0007669"/>
    <property type="project" value="InterPro"/>
</dbReference>
<keyword evidence="2" id="KW-0964">Secreted</keyword>
<dbReference type="PROSITE" id="PS50012">
    <property type="entry name" value="RCC1_3"/>
    <property type="match status" value="6"/>
</dbReference>
<evidence type="ECO:0000256" key="2">
    <source>
        <dbReference type="ARBA" id="ARBA00022525"/>
    </source>
</evidence>
<dbReference type="InterPro" id="IPR000408">
    <property type="entry name" value="Reg_chr_condens"/>
</dbReference>
<feature type="region of interest" description="Disordered" evidence="6">
    <location>
        <begin position="751"/>
        <end position="786"/>
    </location>
</feature>
<reference evidence="8" key="1">
    <citation type="submission" date="2023-01" db="EMBL/GenBank/DDBJ databases">
        <title>Vibrio sp. CB1-14 genome sequencing.</title>
        <authorList>
            <person name="Otstavnykh N."/>
            <person name="Isaeva M."/>
            <person name="Meleshko D."/>
        </authorList>
    </citation>
    <scope>NUCLEOTIDE SEQUENCE</scope>
    <source>
        <strain evidence="8">CB1-14</strain>
    </source>
</reference>
<dbReference type="InterPro" id="IPR009091">
    <property type="entry name" value="RCC1/BLIP-II"/>
</dbReference>
<keyword evidence="3 7" id="KW-0732">Signal</keyword>
<sequence>MKTRRITGQIVPIVCLSAVGLAGQAIAATTTYLDIDRGSSHSLLIDGEGRLFGIGRERYFVPDAGYYSERTTPLTLESYTPNVSKWIDVAVTEDSSFAISENGDLYSWSGHYETYSTDSEHCDLGRGTGLTEEMVNTPTLIDSGQTWESVYANGDSVFAINDSGKLWVWGEAYQGRLGTGSSTDKCSPVAVLPDETVKKVVNYGSSTLIVTTDGRLFTTGYTPLRDSFNPLEMASNHSWMDIAVGDDVVMLIDELGQLYTHGSTWYGALGLGDEIRQTSSLTKVDDSTDWSSVSVDYQHVIATKKDGSLWTWGYNSSGQLGQNNKSTLYTPTKVDTTIVASSVRADHNSTYVIDEQGVLWVAGEDSSGHFGLGSISSSSVFVTPSYRMTYSGKSLSAGSAHYYMLDAGGVLWGGRDGDYYRLGINATTDKVTPTRPSLSQWTSVSSGVYATIAINSDGRLWGWGLNSNHLLSPDEDVDYFKTPQPVSEDSWQSISVGEYHAVGIKSDGTLWAKGSNRYGQLGDGSYGYSVYSDSFVQIGDDNTWVEVSAFEDSTLARKSDGSLWAWGYNGYGQLGLGNTSNIIALPTPLNAGSDWASIADSANGDHMLAIKEDGSLWGWGRNNYNQVSSDTTSNVVLPTRIGTKSDWEAVSVGGQSSYAIKESGVLYTWGYNYYGQLGLGHKDNQPKPQAVEGLWQEVSAGEQFTVATRLNSNELYVWGRTVTTDTYYSNYSNYLTPTQWSFNDRDGDGIADGADAFPANPKENFDADYDGIGDNEDTDDDNDGLSDEYELLNGTDPNLPDNGLVDRDNDGYPLFVEYQAQSFDNNAQSVPTRDKYRLFTFADDKDIVSFASQGWQVASGVDSRDGYAVNSTTHADGGEDTLTLTSKFHNGSIVYWAKTSTENEFDKLYLKVDGVKVESTELSGINGWTQFVVDIEEGQHTVSWHYIKDDETNENEDTVWLSDIVMPIDLDGLDSDGDGLTDAWEYKHGLDPYNPADANQDSDNDGLTNLEEFFAGTDPRSDDTDGDGIPDKFEIDNNLDPLDATDALNDADGDGLSNLMEYVLGTSLSNSDSDGDGVSDFDELNNGTNPLDSKDFVEDYVQALLWGDVNKDGRDNVVTLDTSSDLFAKVTLFGGNALGILRSQELELGLNQISLHKLSDRNNDGIAEVGLFGLDSERNRYTLVVLNIAKDIQVMGKWNWSATLHDARFQEIDDLDLDGKPDYAMSGRHKVNNTNQLIVRSSTSKATINTYKWVNNWSNVSFFAVPDRTKDTIPEVALFGTHKRNGKGQMFVLDGADASKLEVYNWNPVWQNGQVMLLEDMNGDGYRDIALFGQRSDDGRYQVAIKHGHKRSGMVGSKTWPTELTKAQPVLISDRDGDGVKEIALFGQSEKGGTSKLKLWITASSSVQRLQNLAWNNVWSEASIQEIPDLDGDGLKEVVLVGRNSVSGRLELSVRSSADGSQLINLALPDTWEDIDFTIGDVNGDNVDDLVLLGQSQSLKGTKLLAVDGRDGKSVIFNTPIH</sequence>
<evidence type="ECO:0000256" key="6">
    <source>
        <dbReference type="SAM" id="MobiDB-lite"/>
    </source>
</evidence>
<dbReference type="Pfam" id="PF13540">
    <property type="entry name" value="RCC1_2"/>
    <property type="match status" value="2"/>
</dbReference>
<dbReference type="InterPro" id="IPR028974">
    <property type="entry name" value="TSP_type-3_rpt"/>
</dbReference>
<dbReference type="InterPro" id="IPR028994">
    <property type="entry name" value="Integrin_alpha_N"/>
</dbReference>
<dbReference type="SUPFAM" id="SSF50985">
    <property type="entry name" value="RCC1/BLIP-II"/>
    <property type="match status" value="3"/>
</dbReference>
<feature type="signal peptide" evidence="7">
    <location>
        <begin position="1"/>
        <end position="27"/>
    </location>
</feature>
<keyword evidence="5" id="KW-0106">Calcium</keyword>
<evidence type="ECO:0000256" key="4">
    <source>
        <dbReference type="ARBA" id="ARBA00022737"/>
    </source>
</evidence>
<dbReference type="EMBL" id="CP115920">
    <property type="protein sequence ID" value="XCD16360.1"/>
    <property type="molecule type" value="Genomic_DNA"/>
</dbReference>
<dbReference type="SUPFAM" id="SSF103647">
    <property type="entry name" value="TSP type-3 repeat"/>
    <property type="match status" value="1"/>
</dbReference>
<evidence type="ECO:0000256" key="7">
    <source>
        <dbReference type="SAM" id="SignalP"/>
    </source>
</evidence>
<evidence type="ECO:0000256" key="1">
    <source>
        <dbReference type="ARBA" id="ARBA00004613"/>
    </source>
</evidence>
<accession>A0AAU8BIS6</accession>
<proteinExistence type="predicted"/>
<dbReference type="PANTHER" id="PTHR22870">
    <property type="entry name" value="REGULATOR OF CHROMOSOME CONDENSATION"/>
    <property type="match status" value="1"/>
</dbReference>
<dbReference type="RefSeq" id="WP_353497643.1">
    <property type="nucleotide sequence ID" value="NZ_CP115920.1"/>
</dbReference>
<evidence type="ECO:0000313" key="8">
    <source>
        <dbReference type="EMBL" id="XCD16360.1"/>
    </source>
</evidence>
<dbReference type="KEGG" id="vck:PG915_01915"/>
<organism evidence="8">
    <name type="scientific">Vibrio chaetopteri</name>
    <dbReference type="NCBI Taxonomy" id="3016528"/>
    <lineage>
        <taxon>Bacteria</taxon>
        <taxon>Pseudomonadati</taxon>
        <taxon>Pseudomonadota</taxon>
        <taxon>Gammaproteobacteria</taxon>
        <taxon>Vibrionales</taxon>
        <taxon>Vibrionaceae</taxon>
        <taxon>Vibrio</taxon>
    </lineage>
</organism>
<feature type="compositionally biased region" description="Acidic residues" evidence="6">
    <location>
        <begin position="766"/>
        <end position="786"/>
    </location>
</feature>
<dbReference type="Pfam" id="PF18884">
    <property type="entry name" value="TSP3_bac"/>
    <property type="match status" value="5"/>
</dbReference>
<comment type="subcellular location">
    <subcellularLocation>
        <location evidence="1">Secreted</location>
    </subcellularLocation>
</comment>
<keyword evidence="4" id="KW-0677">Repeat</keyword>
<dbReference type="InterPro" id="IPR059100">
    <property type="entry name" value="TSP3_bac"/>
</dbReference>
<feature type="chain" id="PRO_5043369658" evidence="7">
    <location>
        <begin position="28"/>
        <end position="1522"/>
    </location>
</feature>
<dbReference type="SUPFAM" id="SSF69318">
    <property type="entry name" value="Integrin alpha N-terminal domain"/>
    <property type="match status" value="1"/>
</dbReference>
<gene>
    <name evidence="8" type="ORF">PG915_01915</name>
</gene>
<name>A0AAU8BIS6_9VIBR</name>
<dbReference type="InterPro" id="IPR051210">
    <property type="entry name" value="Ub_ligase/GEF_domain"/>
</dbReference>
<evidence type="ECO:0000256" key="5">
    <source>
        <dbReference type="ARBA" id="ARBA00022837"/>
    </source>
</evidence>
<dbReference type="Gene3D" id="2.130.10.30">
    <property type="entry name" value="Regulator of chromosome condensation 1/beta-lactamase-inhibitor protein II"/>
    <property type="match status" value="4"/>
</dbReference>
<dbReference type="Pfam" id="PF00415">
    <property type="entry name" value="RCC1"/>
    <property type="match status" value="4"/>
</dbReference>
<protein>
    <submittedName>
        <fullName evidence="8">Uncharacterized protein</fullName>
    </submittedName>
</protein>
<dbReference type="PANTHER" id="PTHR22870:SF408">
    <property type="entry name" value="OS09G0560450 PROTEIN"/>
    <property type="match status" value="1"/>
</dbReference>
<dbReference type="PRINTS" id="PR00633">
    <property type="entry name" value="RCCNDNSATION"/>
</dbReference>